<evidence type="ECO:0000259" key="3">
    <source>
        <dbReference type="Pfam" id="PF00501"/>
    </source>
</evidence>
<accession>A0A0N7HXX4</accession>
<keyword evidence="2 4" id="KW-0436">Ligase</keyword>
<dbReference type="InterPro" id="IPR045851">
    <property type="entry name" value="AMP-bd_C_sf"/>
</dbReference>
<dbReference type="KEGG" id="ahz:APS56_00200"/>
<dbReference type="STRING" id="1736674.APS56_00200"/>
<gene>
    <name evidence="4" type="ORF">APS56_00200</name>
</gene>
<reference evidence="4 5" key="1">
    <citation type="submission" date="2015-10" db="EMBL/GenBank/DDBJ databases">
        <authorList>
            <person name="Gilbert D.G."/>
        </authorList>
    </citation>
    <scope>NUCLEOTIDE SEQUENCE [LARGE SCALE GENOMIC DNA]</scope>
    <source>
        <strain evidence="5">HZ-22</strain>
    </source>
</reference>
<name>A0A0N7HXX4_9FLAO</name>
<keyword evidence="5" id="KW-1185">Reference proteome</keyword>
<dbReference type="GO" id="GO:0031956">
    <property type="term" value="F:medium-chain fatty acid-CoA ligase activity"/>
    <property type="evidence" value="ECO:0007669"/>
    <property type="project" value="TreeGrafter"/>
</dbReference>
<evidence type="ECO:0000313" key="5">
    <source>
        <dbReference type="Proteomes" id="UP000057981"/>
    </source>
</evidence>
<evidence type="ECO:0000313" key="4">
    <source>
        <dbReference type="EMBL" id="ALJ03662.1"/>
    </source>
</evidence>
<dbReference type="Proteomes" id="UP000057981">
    <property type="component" value="Chromosome"/>
</dbReference>
<feature type="domain" description="AMP-dependent synthetase/ligase" evidence="3">
    <location>
        <begin position="60"/>
        <end position="203"/>
    </location>
</feature>
<dbReference type="Gene3D" id="3.40.50.12780">
    <property type="entry name" value="N-terminal domain of ligase-like"/>
    <property type="match status" value="1"/>
</dbReference>
<dbReference type="OrthoDB" id="8870348at2"/>
<dbReference type="EMBL" id="CP012898">
    <property type="protein sequence ID" value="ALJ03662.1"/>
    <property type="molecule type" value="Genomic_DNA"/>
</dbReference>
<organism evidence="4 5">
    <name type="scientific">Pseudalgibacter alginicilyticus</name>
    <dbReference type="NCBI Taxonomy" id="1736674"/>
    <lineage>
        <taxon>Bacteria</taxon>
        <taxon>Pseudomonadati</taxon>
        <taxon>Bacteroidota</taxon>
        <taxon>Flavobacteriia</taxon>
        <taxon>Flavobacteriales</taxon>
        <taxon>Flavobacteriaceae</taxon>
        <taxon>Pseudalgibacter</taxon>
    </lineage>
</organism>
<dbReference type="Gene3D" id="3.30.300.30">
    <property type="match status" value="1"/>
</dbReference>
<comment type="similarity">
    <text evidence="1">Belongs to the ATP-dependent AMP-binding enzyme family.</text>
</comment>
<dbReference type="PANTHER" id="PTHR43201">
    <property type="entry name" value="ACYL-COA SYNTHETASE"/>
    <property type="match status" value="1"/>
</dbReference>
<dbReference type="RefSeq" id="WP_054723662.1">
    <property type="nucleotide sequence ID" value="NZ_CP012898.1"/>
</dbReference>
<dbReference type="SUPFAM" id="SSF56801">
    <property type="entry name" value="Acetyl-CoA synthetase-like"/>
    <property type="match status" value="1"/>
</dbReference>
<dbReference type="InterPro" id="IPR042099">
    <property type="entry name" value="ANL_N_sf"/>
</dbReference>
<proteinExistence type="inferred from homology"/>
<dbReference type="GO" id="GO:0006631">
    <property type="term" value="P:fatty acid metabolic process"/>
    <property type="evidence" value="ECO:0007669"/>
    <property type="project" value="TreeGrafter"/>
</dbReference>
<evidence type="ECO:0000256" key="1">
    <source>
        <dbReference type="ARBA" id="ARBA00006432"/>
    </source>
</evidence>
<dbReference type="Pfam" id="PF00501">
    <property type="entry name" value="AMP-binding"/>
    <property type="match status" value="1"/>
</dbReference>
<dbReference type="PANTHER" id="PTHR43201:SF5">
    <property type="entry name" value="MEDIUM-CHAIN ACYL-COA LIGASE ACSF2, MITOCHONDRIAL"/>
    <property type="match status" value="1"/>
</dbReference>
<sequence>MTPNYTNVHVKFKLDGLYYTYDDLMEVAYSYVKEGEPYQQELGDFLLSWLDEKDYIEVKTSGSTGKPKKIKIKKQAMVNSAIVTGDYFGLKPGDKVLHCLPSNFIAGKMMIVRAIILGLELDMTEPAVLPLIDYEKDYTFCAFTPMQLKSFSKYLLNIKMAIVGGGQVPESTIEIIKDKKPMVYETYGMTETVSHIAVKRLNNFNDSESISNNYFKTLPNISISQDDRGCLVIDAPLLSDETIVTNDLVKIHSETEFEWLGRYDNVINSGGIKLFPEQIEKKLRSKIKEQFFIASKPDDMFGDKLILVLEKKTNDLDLSVFNDLDKYEKPKEVFNIAKFIETASGKIHRKKNLQKLNISVK</sequence>
<protein>
    <submittedName>
        <fullName evidence="4">O-succinylbenzoic acid--CoA ligase</fullName>
    </submittedName>
</protein>
<evidence type="ECO:0000256" key="2">
    <source>
        <dbReference type="ARBA" id="ARBA00022598"/>
    </source>
</evidence>
<dbReference type="AlphaFoldDB" id="A0A0N7HXX4"/>
<dbReference type="InterPro" id="IPR000873">
    <property type="entry name" value="AMP-dep_synth/lig_dom"/>
</dbReference>
<dbReference type="PATRIC" id="fig|1736674.3.peg.44"/>